<comment type="caution">
    <text evidence="2">The sequence shown here is derived from an EMBL/GenBank/DDBJ whole genome shotgun (WGS) entry which is preliminary data.</text>
</comment>
<protein>
    <recommendedName>
        <fullName evidence="4">Right handed beta helix domain-containing protein</fullName>
    </recommendedName>
</protein>
<dbReference type="SUPFAM" id="SSF51126">
    <property type="entry name" value="Pectin lyase-like"/>
    <property type="match status" value="1"/>
</dbReference>
<gene>
    <name evidence="2" type="ORF">BLNAU_14072</name>
</gene>
<evidence type="ECO:0000313" key="2">
    <source>
        <dbReference type="EMBL" id="KAK2950994.1"/>
    </source>
</evidence>
<evidence type="ECO:0000313" key="3">
    <source>
        <dbReference type="Proteomes" id="UP001281761"/>
    </source>
</evidence>
<feature type="chain" id="PRO_5045711772" description="Right handed beta helix domain-containing protein" evidence="1">
    <location>
        <begin position="20"/>
        <end position="516"/>
    </location>
</feature>
<keyword evidence="3" id="KW-1185">Reference proteome</keyword>
<reference evidence="2 3" key="1">
    <citation type="journal article" date="2022" name="bioRxiv">
        <title>Genomics of Preaxostyla Flagellates Illuminates Evolutionary Transitions and the Path Towards Mitochondrial Loss.</title>
        <authorList>
            <person name="Novak L.V.F."/>
            <person name="Treitli S.C."/>
            <person name="Pyrih J."/>
            <person name="Halakuc P."/>
            <person name="Pipaliya S.V."/>
            <person name="Vacek V."/>
            <person name="Brzon O."/>
            <person name="Soukal P."/>
            <person name="Eme L."/>
            <person name="Dacks J.B."/>
            <person name="Karnkowska A."/>
            <person name="Elias M."/>
            <person name="Hampl V."/>
        </authorList>
    </citation>
    <scope>NUCLEOTIDE SEQUENCE [LARGE SCALE GENOMIC DNA]</scope>
    <source>
        <strain evidence="2">NAU3</strain>
        <tissue evidence="2">Gut</tissue>
    </source>
</reference>
<feature type="signal peptide" evidence="1">
    <location>
        <begin position="1"/>
        <end position="19"/>
    </location>
</feature>
<proteinExistence type="predicted"/>
<dbReference type="EMBL" id="JARBJD010000126">
    <property type="protein sequence ID" value="KAK2950994.1"/>
    <property type="molecule type" value="Genomic_DNA"/>
</dbReference>
<sequence length="516" mass="55673">MWILLLVIPILLTTEITSGMELSLFSENIRRIHEQLFGEQLASSSRYTLNNDLMISSTIQVRSKDMMLDGGDYLLLFAEYPRKNSEERLFRAEQTPNNNLTRSSEISSDRPDIGLQFMFDVWNSTFAASHVHAIVDSGRRGFCSLSSSTIRFSSSSIASSGLCSPFVVRVSAPTEQNLASTIVLSSITHISITSKISPLVGISGSPQSSDDLSSYSDCEISVTGIDLILSDTTLSSGTGPLFTFGLAQQSRQVSVGHVLNMETTMISSMLVNMSSLSAPSRRNSEETLVGSNVNQKMVGCSVLSSGNHQRGTSMLDPNMGGSLRCQNTSFSSCITESNAEQEIVRKDHTQGAQFTSAAVTSPTVVFRLCTFNNMISTTTGNQIGGAGIFLKLVASSLEVSQCFFRKCVITGANNDGGAILFTCSTTNKKPFRVEKSSFTECQLSGNHNTSTSGAFLIVAAQSSTVTDSFFRRCNATGRCGTVYLYQTAATLSNCVFVECASLKSYGAAIGRDLRRI</sequence>
<evidence type="ECO:0000256" key="1">
    <source>
        <dbReference type="SAM" id="SignalP"/>
    </source>
</evidence>
<evidence type="ECO:0008006" key="4">
    <source>
        <dbReference type="Google" id="ProtNLM"/>
    </source>
</evidence>
<accession>A0ABQ9XJJ7</accession>
<dbReference type="Proteomes" id="UP001281761">
    <property type="component" value="Unassembled WGS sequence"/>
</dbReference>
<keyword evidence="1" id="KW-0732">Signal</keyword>
<name>A0ABQ9XJJ7_9EUKA</name>
<organism evidence="2 3">
    <name type="scientific">Blattamonas nauphoetae</name>
    <dbReference type="NCBI Taxonomy" id="2049346"/>
    <lineage>
        <taxon>Eukaryota</taxon>
        <taxon>Metamonada</taxon>
        <taxon>Preaxostyla</taxon>
        <taxon>Oxymonadida</taxon>
        <taxon>Blattamonas</taxon>
    </lineage>
</organism>
<dbReference type="InterPro" id="IPR011050">
    <property type="entry name" value="Pectin_lyase_fold/virulence"/>
</dbReference>